<dbReference type="InterPro" id="IPR000307">
    <property type="entry name" value="Ribosomal_bS16"/>
</dbReference>
<dbReference type="InterPro" id="IPR023803">
    <property type="entry name" value="Ribosomal_bS16_dom_sf"/>
</dbReference>
<keyword evidence="3" id="KW-0687">Ribonucleoprotein</keyword>
<evidence type="ECO:0000256" key="3">
    <source>
        <dbReference type="ARBA" id="ARBA00023274"/>
    </source>
</evidence>
<dbReference type="HAMAP" id="MF_00385">
    <property type="entry name" value="Ribosomal_bS16"/>
    <property type="match status" value="1"/>
</dbReference>
<evidence type="ECO:0000313" key="5">
    <source>
        <dbReference type="EMBL" id="KJE89127.1"/>
    </source>
</evidence>
<name>A0A0D2VGX0_CAPO3</name>
<dbReference type="SUPFAM" id="SSF54565">
    <property type="entry name" value="Ribosomal protein S16"/>
    <property type="match status" value="1"/>
</dbReference>
<evidence type="ECO:0000256" key="4">
    <source>
        <dbReference type="SAM" id="MobiDB-lite"/>
    </source>
</evidence>
<dbReference type="AlphaFoldDB" id="A0A0D2VGX0"/>
<dbReference type="PANTHER" id="PTHR12919">
    <property type="entry name" value="30S RIBOSOMAL PROTEIN S16"/>
    <property type="match status" value="1"/>
</dbReference>
<keyword evidence="2 5" id="KW-0689">Ribosomal protein</keyword>
<accession>A0A0D2VGX0</accession>
<sequence length="227" mass="25636">MRFRSTSNHTRTVFNCPSNYLLGSDNGARRGTKVLRLPTKFVSLRFWARVFHSISTTSPQPDQTSKCHISLFCCYVCQSIKYTSPQKAAMLMLRLARFGQIHHPVYRIVVGERGRRRDGKHLEHVGTYHPEPDTNGVRRVTWKVDRIKYWLSVGAQPTERVGKLLGLAGILPLHPRTTSALHAQAITPSVFTYQAQIRPPSDKKDEPAAPSERPVKLPAEISSPLLD</sequence>
<evidence type="ECO:0000256" key="2">
    <source>
        <dbReference type="ARBA" id="ARBA00022980"/>
    </source>
</evidence>
<evidence type="ECO:0000313" key="6">
    <source>
        <dbReference type="Proteomes" id="UP000008743"/>
    </source>
</evidence>
<dbReference type="NCBIfam" id="TIGR00002">
    <property type="entry name" value="S16"/>
    <property type="match status" value="1"/>
</dbReference>
<dbReference type="PANTHER" id="PTHR12919:SF20">
    <property type="entry name" value="SMALL RIBOSOMAL SUBUNIT PROTEIN BS16M"/>
    <property type="match status" value="1"/>
</dbReference>
<dbReference type="Pfam" id="PF00886">
    <property type="entry name" value="Ribosomal_S16"/>
    <property type="match status" value="1"/>
</dbReference>
<reference evidence="6" key="1">
    <citation type="submission" date="2011-02" db="EMBL/GenBank/DDBJ databases">
        <title>The Genome Sequence of Capsaspora owczarzaki ATCC 30864.</title>
        <authorList>
            <person name="Russ C."/>
            <person name="Cuomo C."/>
            <person name="Burger G."/>
            <person name="Gray M.W."/>
            <person name="Holland P.W.H."/>
            <person name="King N."/>
            <person name="Lang F.B.F."/>
            <person name="Roger A.J."/>
            <person name="Ruiz-Trillo I."/>
            <person name="Young S.K."/>
            <person name="Zeng Q."/>
            <person name="Gargeya S."/>
            <person name="Alvarado L."/>
            <person name="Berlin A."/>
            <person name="Chapman S.B."/>
            <person name="Chen Z."/>
            <person name="Freedman E."/>
            <person name="Gellesch M."/>
            <person name="Goldberg J."/>
            <person name="Griggs A."/>
            <person name="Gujja S."/>
            <person name="Heilman E."/>
            <person name="Heiman D."/>
            <person name="Howarth C."/>
            <person name="Mehta T."/>
            <person name="Neiman D."/>
            <person name="Pearson M."/>
            <person name="Roberts A."/>
            <person name="Saif S."/>
            <person name="Shea T."/>
            <person name="Shenoy N."/>
            <person name="Sisk P."/>
            <person name="Stolte C."/>
            <person name="Sykes S."/>
            <person name="White J."/>
            <person name="Yandava C."/>
            <person name="Haas B."/>
            <person name="Nusbaum C."/>
            <person name="Birren B."/>
        </authorList>
    </citation>
    <scope>NUCLEOTIDE SEQUENCE</scope>
    <source>
        <strain evidence="6">ATCC 30864</strain>
    </source>
</reference>
<dbReference type="EMBL" id="KE346360">
    <property type="protein sequence ID" value="KJE89127.1"/>
    <property type="molecule type" value="Genomic_DNA"/>
</dbReference>
<dbReference type="OrthoDB" id="407221at2759"/>
<evidence type="ECO:0000256" key="1">
    <source>
        <dbReference type="ARBA" id="ARBA00006668"/>
    </source>
</evidence>
<gene>
    <name evidence="5" type="ORF">CAOG_000661</name>
</gene>
<comment type="similarity">
    <text evidence="1">Belongs to the bacterial ribosomal protein bS16 family.</text>
</comment>
<dbReference type="InParanoid" id="A0A0D2VGX0"/>
<dbReference type="Proteomes" id="UP000008743">
    <property type="component" value="Unassembled WGS sequence"/>
</dbReference>
<dbReference type="eggNOG" id="KOG3419">
    <property type="taxonomic scope" value="Eukaryota"/>
</dbReference>
<dbReference type="GO" id="GO:0032543">
    <property type="term" value="P:mitochondrial translation"/>
    <property type="evidence" value="ECO:0007669"/>
    <property type="project" value="TreeGrafter"/>
</dbReference>
<organism evidence="5 6">
    <name type="scientific">Capsaspora owczarzaki (strain ATCC 30864)</name>
    <dbReference type="NCBI Taxonomy" id="595528"/>
    <lineage>
        <taxon>Eukaryota</taxon>
        <taxon>Filasterea</taxon>
        <taxon>Capsaspora</taxon>
    </lineage>
</organism>
<dbReference type="Gene3D" id="3.30.1320.10">
    <property type="match status" value="1"/>
</dbReference>
<proteinExistence type="inferred from homology"/>
<keyword evidence="6" id="KW-1185">Reference proteome</keyword>
<dbReference type="GO" id="GO:0003735">
    <property type="term" value="F:structural constituent of ribosome"/>
    <property type="evidence" value="ECO:0007669"/>
    <property type="project" value="InterPro"/>
</dbReference>
<feature type="region of interest" description="Disordered" evidence="4">
    <location>
        <begin position="196"/>
        <end position="227"/>
    </location>
</feature>
<dbReference type="STRING" id="595528.A0A0D2VGX0"/>
<dbReference type="GO" id="GO:0005763">
    <property type="term" value="C:mitochondrial small ribosomal subunit"/>
    <property type="evidence" value="ECO:0007669"/>
    <property type="project" value="TreeGrafter"/>
</dbReference>
<dbReference type="PhylomeDB" id="A0A0D2VGX0"/>
<protein>
    <submittedName>
        <fullName evidence="5">Ribosomal protein S16</fullName>
    </submittedName>
</protein>